<evidence type="ECO:0000259" key="8">
    <source>
        <dbReference type="PROSITE" id="PS50060"/>
    </source>
</evidence>
<keyword evidence="2 6" id="KW-0645">Protease</keyword>
<gene>
    <name evidence="10" type="ORF">P5673_011209</name>
</gene>
<keyword evidence="3 6" id="KW-0378">Hydrolase</keyword>
<accession>A0AAD9QPT7</accession>
<dbReference type="SUPFAM" id="SSF49899">
    <property type="entry name" value="Concanavalin A-like lectins/glucanases"/>
    <property type="match status" value="1"/>
</dbReference>
<dbReference type="PROSITE" id="PS00134">
    <property type="entry name" value="TRYPSIN_HIS"/>
    <property type="match status" value="2"/>
</dbReference>
<dbReference type="InterPro" id="IPR001314">
    <property type="entry name" value="Peptidase_S1A"/>
</dbReference>
<dbReference type="SMART" id="SM00137">
    <property type="entry name" value="MAM"/>
    <property type="match status" value="1"/>
</dbReference>
<dbReference type="InterPro" id="IPR043504">
    <property type="entry name" value="Peptidase_S1_PA_chymotrypsin"/>
</dbReference>
<feature type="domain" description="Peptidase S1" evidence="9">
    <location>
        <begin position="400"/>
        <end position="637"/>
    </location>
</feature>
<dbReference type="PANTHER" id="PTHR24264:SF54">
    <property type="entry name" value="PEPTIDASE S1 DOMAIN-CONTAINING PROTEIN"/>
    <property type="match status" value="1"/>
</dbReference>
<feature type="compositionally biased region" description="Pro residues" evidence="7">
    <location>
        <begin position="371"/>
        <end position="389"/>
    </location>
</feature>
<evidence type="ECO:0000256" key="2">
    <source>
        <dbReference type="ARBA" id="ARBA00022670"/>
    </source>
</evidence>
<protein>
    <submittedName>
        <fullName evidence="10">Transmembrane protease serine 9</fullName>
    </submittedName>
</protein>
<proteinExistence type="inferred from homology"/>
<evidence type="ECO:0000256" key="1">
    <source>
        <dbReference type="ARBA" id="ARBA00007664"/>
    </source>
</evidence>
<dbReference type="InterPro" id="IPR009003">
    <property type="entry name" value="Peptidase_S1_PA"/>
</dbReference>
<sequence length="639" mass="68844">MICVDGKTPVTIRSTGLVADSEPIQMRKHFSGKKCMSFWYSMKGRGIDQLEIYVDYTQKFVGKQSRGWKKAELDISGQDVDILILAVRGKSKFGYIAIDDILFLDTCGSSPTPPVPSTPSSPLPPIPEGSCGLKGNARIVGGNAANENEWPWQALLMTNSKRQFCGGSLIAKQWVLTAAHCLEQEDTKSFQIRLGAHKRGGKNPSVVVQDFNVMKIFRHEKFNGQTMSNDFALVKLDREAKLNSQVNLVCLPDKSVPDPTHGQMCWTTGWGTLSSGGGQPDVLHEVQVPAVSQAICSKAYKNGIDATMICAGLQKGGKDACQGDSGGPFFLHGVTSWGEGCAAKDKYGVYARVSVFIDWIKKKLGNVSPAPNTPPPQTPPPPATPPVPPGACGKGSIARIVGGSEAKPGDYPWQALLQTSKSGFQFCGGTLIAQEWVVTAAHCTKKSTTKDIVVRMGAHERKEGNPSRNTEQKFKLVKIIEHPAYNERTMSNDIALLKLQRKATLDNHTNLACLPTSDALEGKTCLITGWGTTKANGEQADKLLVAKVPIVRQAICKTAYNKLGADIDASMVCAGFPQGGKDSCQGDSGGPLVCIDGNGAYSLYGVTSWGIGCAQKGKYGVYARVNYLLKWITNEIKKN</sequence>
<evidence type="ECO:0000313" key="11">
    <source>
        <dbReference type="Proteomes" id="UP001249851"/>
    </source>
</evidence>
<dbReference type="AlphaFoldDB" id="A0AAD9QPT7"/>
<dbReference type="InterPro" id="IPR013320">
    <property type="entry name" value="ConA-like_dom_sf"/>
</dbReference>
<dbReference type="GO" id="GO:0006508">
    <property type="term" value="P:proteolysis"/>
    <property type="evidence" value="ECO:0007669"/>
    <property type="project" value="UniProtKB-KW"/>
</dbReference>
<dbReference type="InterPro" id="IPR050127">
    <property type="entry name" value="Serine_Proteases_S1"/>
</dbReference>
<dbReference type="InterPro" id="IPR018114">
    <property type="entry name" value="TRYPSIN_HIS"/>
</dbReference>
<reference evidence="10" key="2">
    <citation type="journal article" date="2023" name="Science">
        <title>Genomic signatures of disease resistance in endangered staghorn corals.</title>
        <authorList>
            <person name="Vollmer S.V."/>
            <person name="Selwyn J.D."/>
            <person name="Despard B.A."/>
            <person name="Roesel C.L."/>
        </authorList>
    </citation>
    <scope>NUCLEOTIDE SEQUENCE</scope>
    <source>
        <strain evidence="10">K2</strain>
    </source>
</reference>
<dbReference type="PANTHER" id="PTHR24264">
    <property type="entry name" value="TRYPSIN-RELATED"/>
    <property type="match status" value="1"/>
</dbReference>
<dbReference type="GO" id="GO:0005615">
    <property type="term" value="C:extracellular space"/>
    <property type="evidence" value="ECO:0007669"/>
    <property type="project" value="TreeGrafter"/>
</dbReference>
<dbReference type="GO" id="GO:0004252">
    <property type="term" value="F:serine-type endopeptidase activity"/>
    <property type="evidence" value="ECO:0007669"/>
    <property type="project" value="InterPro"/>
</dbReference>
<reference evidence="10" key="1">
    <citation type="journal article" date="2023" name="G3 (Bethesda)">
        <title>Whole genome assembly and annotation of the endangered Caribbean coral Acropora cervicornis.</title>
        <authorList>
            <person name="Selwyn J.D."/>
            <person name="Vollmer S.V."/>
        </authorList>
    </citation>
    <scope>NUCLEOTIDE SEQUENCE</scope>
    <source>
        <strain evidence="10">K2</strain>
    </source>
</reference>
<keyword evidence="11" id="KW-1185">Reference proteome</keyword>
<comment type="similarity">
    <text evidence="1">Belongs to the peptidase S1 family.</text>
</comment>
<dbReference type="InterPro" id="IPR001254">
    <property type="entry name" value="Trypsin_dom"/>
</dbReference>
<dbReference type="Proteomes" id="UP001249851">
    <property type="component" value="Unassembled WGS sequence"/>
</dbReference>
<dbReference type="Gene3D" id="2.60.120.200">
    <property type="match status" value="1"/>
</dbReference>
<evidence type="ECO:0000256" key="3">
    <source>
        <dbReference type="ARBA" id="ARBA00022801"/>
    </source>
</evidence>
<evidence type="ECO:0000259" key="9">
    <source>
        <dbReference type="PROSITE" id="PS50240"/>
    </source>
</evidence>
<dbReference type="FunFam" id="2.40.10.10:FF:000077">
    <property type="entry name" value="Predicted protein"/>
    <property type="match status" value="2"/>
</dbReference>
<dbReference type="InterPro" id="IPR000998">
    <property type="entry name" value="MAM_dom"/>
</dbReference>
<feature type="region of interest" description="Disordered" evidence="7">
    <location>
        <begin position="368"/>
        <end position="391"/>
    </location>
</feature>
<dbReference type="PROSITE" id="PS00135">
    <property type="entry name" value="TRYPSIN_SER"/>
    <property type="match status" value="2"/>
</dbReference>
<dbReference type="Pfam" id="PF00629">
    <property type="entry name" value="MAM"/>
    <property type="match status" value="1"/>
</dbReference>
<keyword evidence="5" id="KW-1015">Disulfide bond</keyword>
<evidence type="ECO:0000256" key="7">
    <source>
        <dbReference type="SAM" id="MobiDB-lite"/>
    </source>
</evidence>
<dbReference type="InterPro" id="IPR033116">
    <property type="entry name" value="TRYPSIN_SER"/>
</dbReference>
<organism evidence="10 11">
    <name type="scientific">Acropora cervicornis</name>
    <name type="common">Staghorn coral</name>
    <dbReference type="NCBI Taxonomy" id="6130"/>
    <lineage>
        <taxon>Eukaryota</taxon>
        <taxon>Metazoa</taxon>
        <taxon>Cnidaria</taxon>
        <taxon>Anthozoa</taxon>
        <taxon>Hexacorallia</taxon>
        <taxon>Scleractinia</taxon>
        <taxon>Astrocoeniina</taxon>
        <taxon>Acroporidae</taxon>
        <taxon>Acropora</taxon>
    </lineage>
</organism>
<keyword evidence="4 6" id="KW-0720">Serine protease</keyword>
<evidence type="ECO:0000256" key="4">
    <source>
        <dbReference type="ARBA" id="ARBA00022825"/>
    </source>
</evidence>
<keyword evidence="10" id="KW-0812">Transmembrane</keyword>
<dbReference type="EMBL" id="JARQWQ010000020">
    <property type="protein sequence ID" value="KAK2565258.1"/>
    <property type="molecule type" value="Genomic_DNA"/>
</dbReference>
<evidence type="ECO:0000256" key="6">
    <source>
        <dbReference type="RuleBase" id="RU363034"/>
    </source>
</evidence>
<dbReference type="CDD" id="cd00190">
    <property type="entry name" value="Tryp_SPc"/>
    <property type="match status" value="2"/>
</dbReference>
<dbReference type="Pfam" id="PF00089">
    <property type="entry name" value="Trypsin"/>
    <property type="match status" value="2"/>
</dbReference>
<dbReference type="SMART" id="SM00020">
    <property type="entry name" value="Tryp_SPc"/>
    <property type="match status" value="2"/>
</dbReference>
<name>A0AAD9QPT7_ACRCE</name>
<dbReference type="Gene3D" id="2.40.10.10">
    <property type="entry name" value="Trypsin-like serine proteases"/>
    <property type="match status" value="2"/>
</dbReference>
<dbReference type="PRINTS" id="PR00722">
    <property type="entry name" value="CHYMOTRYPSIN"/>
</dbReference>
<feature type="domain" description="Peptidase S1" evidence="9">
    <location>
        <begin position="139"/>
        <end position="365"/>
    </location>
</feature>
<dbReference type="SUPFAM" id="SSF50494">
    <property type="entry name" value="Trypsin-like serine proteases"/>
    <property type="match status" value="2"/>
</dbReference>
<dbReference type="PROSITE" id="PS50060">
    <property type="entry name" value="MAM_2"/>
    <property type="match status" value="1"/>
</dbReference>
<dbReference type="GO" id="GO:0016020">
    <property type="term" value="C:membrane"/>
    <property type="evidence" value="ECO:0007669"/>
    <property type="project" value="InterPro"/>
</dbReference>
<evidence type="ECO:0000256" key="5">
    <source>
        <dbReference type="ARBA" id="ARBA00023157"/>
    </source>
</evidence>
<feature type="domain" description="MAM" evidence="8">
    <location>
        <begin position="35"/>
        <end position="109"/>
    </location>
</feature>
<comment type="caution">
    <text evidence="10">The sequence shown here is derived from an EMBL/GenBank/DDBJ whole genome shotgun (WGS) entry which is preliminary data.</text>
</comment>
<keyword evidence="10" id="KW-0472">Membrane</keyword>
<dbReference type="PROSITE" id="PS50240">
    <property type="entry name" value="TRYPSIN_DOM"/>
    <property type="match status" value="2"/>
</dbReference>
<evidence type="ECO:0000313" key="10">
    <source>
        <dbReference type="EMBL" id="KAK2565258.1"/>
    </source>
</evidence>